<name>A0A495A718_9BACI</name>
<evidence type="ECO:0000256" key="4">
    <source>
        <dbReference type="ARBA" id="ARBA00016244"/>
    </source>
</evidence>
<evidence type="ECO:0000256" key="1">
    <source>
        <dbReference type="ARBA" id="ARBA00004365"/>
    </source>
</evidence>
<reference evidence="10 11" key="1">
    <citation type="journal article" date="2016" name="Int. J. Syst. Evol. Microbiol.">
        <title>Oceanobacillus halophilus sp. nov., a novel moderately halophilic bacterium from a hypersaline lake.</title>
        <authorList>
            <person name="Amoozegar M.A."/>
            <person name="Bagheri M."/>
            <person name="Makhdoumi A."/>
            <person name="Nikou M.M."/>
            <person name="Fazeli S.A.S."/>
            <person name="Schumann P."/>
            <person name="Sproer C."/>
            <person name="Sanchez-Porro C."/>
            <person name="Ventosa A."/>
        </authorList>
    </citation>
    <scope>NUCLEOTIDE SEQUENCE [LARGE SCALE GENOMIC DNA]</scope>
    <source>
        <strain evidence="10 11">DSM 23996</strain>
    </source>
</reference>
<dbReference type="GO" id="GO:0005198">
    <property type="term" value="F:structural molecule activity"/>
    <property type="evidence" value="ECO:0007669"/>
    <property type="project" value="InterPro"/>
</dbReference>
<sequence length="487" mass="53170">MSTFRGLEMAKQALFTQQSALHTTGHNIANANTEGYSRQRVNFETTAPYPTVSRNRAEIPGQIGTGVQAGSIDRIRDQFLDEQFRGENSKSGYWESRAAALSRMENLLNEPSETGLSASMDQFWQSLQDLSVNPDNSGAKSVVMQRGEALADTFNYLSDSLKSIKNDLKSEMDVTVNDANAMMNQINEINQQVRKLETHGYTANDLYDKRDVLLDQLANIVNINVSYDNSHSSSKTADGVASVTMIDDAGNSIAELIEGNTNTVHAFSNNYMNLNNQEVFSSIQVGNQPNISVNQLLTSSGSLSGLINSFGYTINNSPAGDLPDFMSELDELAYVLSSEFNEIHEQAFFTDFTSAEGAAAAISVILEDPASINAGEQAGDGSKALDLADVLTNPLGQLDNGSLKKQYESVIGDLGVRAEHANRMKENTTILKSQVENQRMSVSSVSLDEEMTNMLKFQHAYNAAARSMTATDELLERIINNMGLVGR</sequence>
<dbReference type="OrthoDB" id="9802553at2"/>
<dbReference type="Proteomes" id="UP000269301">
    <property type="component" value="Unassembled WGS sequence"/>
</dbReference>
<evidence type="ECO:0000313" key="11">
    <source>
        <dbReference type="Proteomes" id="UP000269301"/>
    </source>
</evidence>
<dbReference type="GO" id="GO:0005576">
    <property type="term" value="C:extracellular region"/>
    <property type="evidence" value="ECO:0007669"/>
    <property type="project" value="UniProtKB-SubCell"/>
</dbReference>
<dbReference type="EMBL" id="RBZP01000002">
    <property type="protein sequence ID" value="RKQ35578.1"/>
    <property type="molecule type" value="Genomic_DNA"/>
</dbReference>
<evidence type="ECO:0000256" key="6">
    <source>
        <dbReference type="ARBA" id="ARBA00023143"/>
    </source>
</evidence>
<keyword evidence="11" id="KW-1185">Reference proteome</keyword>
<evidence type="ECO:0000259" key="9">
    <source>
        <dbReference type="Pfam" id="PF22638"/>
    </source>
</evidence>
<dbReference type="AlphaFoldDB" id="A0A495A718"/>
<dbReference type="PANTHER" id="PTHR30033">
    <property type="entry name" value="FLAGELLAR HOOK-ASSOCIATED PROTEIN 1"/>
    <property type="match status" value="1"/>
</dbReference>
<dbReference type="SUPFAM" id="SSF64518">
    <property type="entry name" value="Phase 1 flagellin"/>
    <property type="match status" value="1"/>
</dbReference>
<organism evidence="10 11">
    <name type="scientific">Oceanobacillus halophilus</name>
    <dbReference type="NCBI Taxonomy" id="930130"/>
    <lineage>
        <taxon>Bacteria</taxon>
        <taxon>Bacillati</taxon>
        <taxon>Bacillota</taxon>
        <taxon>Bacilli</taxon>
        <taxon>Bacillales</taxon>
        <taxon>Bacillaceae</taxon>
        <taxon>Oceanobacillus</taxon>
    </lineage>
</organism>
<protein>
    <recommendedName>
        <fullName evidence="4">Flagellar hook-associated protein 1</fullName>
    </recommendedName>
</protein>
<comment type="similarity">
    <text evidence="3">Belongs to the flagella basal body rod proteins family.</text>
</comment>
<evidence type="ECO:0000256" key="2">
    <source>
        <dbReference type="ARBA" id="ARBA00004613"/>
    </source>
</evidence>
<dbReference type="Pfam" id="PF22638">
    <property type="entry name" value="FlgK_D1"/>
    <property type="match status" value="1"/>
</dbReference>
<feature type="domain" description="Flagellar basal-body/hook protein C-terminal" evidence="8">
    <location>
        <begin position="438"/>
        <end position="480"/>
    </location>
</feature>
<evidence type="ECO:0000313" key="10">
    <source>
        <dbReference type="EMBL" id="RKQ35578.1"/>
    </source>
</evidence>
<keyword evidence="10" id="KW-0966">Cell projection</keyword>
<gene>
    <name evidence="10" type="primary">flgK</name>
    <name evidence="10" type="ORF">D8M06_04700</name>
</gene>
<accession>A0A495A718</accession>
<dbReference type="Pfam" id="PF06429">
    <property type="entry name" value="Flg_bbr_C"/>
    <property type="match status" value="1"/>
</dbReference>
<keyword evidence="10" id="KW-0969">Cilium</keyword>
<comment type="subcellular location">
    <subcellularLocation>
        <location evidence="1">Bacterial flagellum</location>
    </subcellularLocation>
    <subcellularLocation>
        <location evidence="2">Secreted</location>
    </subcellularLocation>
</comment>
<dbReference type="InterPro" id="IPR010930">
    <property type="entry name" value="Flg_bb/hook_C_dom"/>
</dbReference>
<evidence type="ECO:0000256" key="3">
    <source>
        <dbReference type="ARBA" id="ARBA00009677"/>
    </source>
</evidence>
<proteinExistence type="inferred from homology"/>
<dbReference type="RefSeq" id="WP_121203209.1">
    <property type="nucleotide sequence ID" value="NZ_RBZP01000002.1"/>
</dbReference>
<feature type="domain" description="Flagellar hook-associated protein FlgK helical" evidence="9">
    <location>
        <begin position="101"/>
        <end position="348"/>
    </location>
</feature>
<dbReference type="Pfam" id="PF00460">
    <property type="entry name" value="Flg_bb_rod"/>
    <property type="match status" value="1"/>
</dbReference>
<keyword evidence="6" id="KW-0975">Bacterial flagellum</keyword>
<keyword evidence="5" id="KW-0964">Secreted</keyword>
<evidence type="ECO:0000256" key="5">
    <source>
        <dbReference type="ARBA" id="ARBA00022525"/>
    </source>
</evidence>
<dbReference type="NCBIfam" id="TIGR02492">
    <property type="entry name" value="flgK_ends"/>
    <property type="match status" value="1"/>
</dbReference>
<dbReference type="InterPro" id="IPR002371">
    <property type="entry name" value="FlgK"/>
</dbReference>
<feature type="domain" description="Flagellar basal body rod protein N-terminal" evidence="7">
    <location>
        <begin position="8"/>
        <end position="36"/>
    </location>
</feature>
<comment type="caution">
    <text evidence="10">The sequence shown here is derived from an EMBL/GenBank/DDBJ whole genome shotgun (WGS) entry which is preliminary data.</text>
</comment>
<evidence type="ECO:0000259" key="7">
    <source>
        <dbReference type="Pfam" id="PF00460"/>
    </source>
</evidence>
<evidence type="ECO:0000259" key="8">
    <source>
        <dbReference type="Pfam" id="PF06429"/>
    </source>
</evidence>
<dbReference type="PANTHER" id="PTHR30033:SF1">
    <property type="entry name" value="FLAGELLAR HOOK-ASSOCIATED PROTEIN 1"/>
    <property type="match status" value="1"/>
</dbReference>
<dbReference type="GO" id="GO:0009424">
    <property type="term" value="C:bacterial-type flagellum hook"/>
    <property type="evidence" value="ECO:0007669"/>
    <property type="project" value="InterPro"/>
</dbReference>
<keyword evidence="10" id="KW-0282">Flagellum</keyword>
<dbReference type="GO" id="GO:0044780">
    <property type="term" value="P:bacterial-type flagellum assembly"/>
    <property type="evidence" value="ECO:0007669"/>
    <property type="project" value="InterPro"/>
</dbReference>
<dbReference type="InterPro" id="IPR053927">
    <property type="entry name" value="FlgK_helical"/>
</dbReference>
<dbReference type="InterPro" id="IPR001444">
    <property type="entry name" value="Flag_bb_rod_N"/>
</dbReference>